<name>A0A7X0J676_9SPHI</name>
<dbReference type="PROSITE" id="PS51257">
    <property type="entry name" value="PROKAR_LIPOPROTEIN"/>
    <property type="match status" value="1"/>
</dbReference>
<sequence>MKRPQYILQQSALCVGLLFLFACKRSQPMKISASPEQHAQEKAVAKNTAGTFPFHKDITIKPGLHFEVLSWGRGVDSLGGYLILMSDSAKNNYKSFSVERHGVITDVWNMDMDNDGNPELYIELLSKKNVKDLNVYEYNNGNFNKISFPPLSAKMKKVYGGDDRFIQKNGELFRSFPVVNSADTTQKNGTMKMLHYSLRGNSFNVEEVKE</sequence>
<evidence type="ECO:0000313" key="2">
    <source>
        <dbReference type="Proteomes" id="UP000521017"/>
    </source>
</evidence>
<dbReference type="RefSeq" id="WP_184627984.1">
    <property type="nucleotide sequence ID" value="NZ_JACHCC010000011.1"/>
</dbReference>
<proteinExistence type="predicted"/>
<organism evidence="1 2">
    <name type="scientific">Pedobacter cryoconitis</name>
    <dbReference type="NCBI Taxonomy" id="188932"/>
    <lineage>
        <taxon>Bacteria</taxon>
        <taxon>Pseudomonadati</taxon>
        <taxon>Bacteroidota</taxon>
        <taxon>Sphingobacteriia</taxon>
        <taxon>Sphingobacteriales</taxon>
        <taxon>Sphingobacteriaceae</taxon>
        <taxon>Pedobacter</taxon>
    </lineage>
</organism>
<protein>
    <recommendedName>
        <fullName evidence="3">Lipoprotein</fullName>
    </recommendedName>
</protein>
<dbReference type="EMBL" id="JACHCC010000011">
    <property type="protein sequence ID" value="MBB6501835.1"/>
    <property type="molecule type" value="Genomic_DNA"/>
</dbReference>
<gene>
    <name evidence="1" type="ORF">HDF25_004012</name>
</gene>
<dbReference type="AlphaFoldDB" id="A0A7X0J676"/>
<reference evidence="1 2" key="1">
    <citation type="submission" date="2020-08" db="EMBL/GenBank/DDBJ databases">
        <title>Genomic Encyclopedia of Type Strains, Phase IV (KMG-V): Genome sequencing to study the core and pangenomes of soil and plant-associated prokaryotes.</title>
        <authorList>
            <person name="Whitman W."/>
        </authorList>
    </citation>
    <scope>NUCLEOTIDE SEQUENCE [LARGE SCALE GENOMIC DNA]</scope>
    <source>
        <strain evidence="1 2">M2T3</strain>
    </source>
</reference>
<evidence type="ECO:0000313" key="1">
    <source>
        <dbReference type="EMBL" id="MBB6501835.1"/>
    </source>
</evidence>
<comment type="caution">
    <text evidence="1">The sequence shown here is derived from an EMBL/GenBank/DDBJ whole genome shotgun (WGS) entry which is preliminary data.</text>
</comment>
<dbReference type="Proteomes" id="UP000521017">
    <property type="component" value="Unassembled WGS sequence"/>
</dbReference>
<evidence type="ECO:0008006" key="3">
    <source>
        <dbReference type="Google" id="ProtNLM"/>
    </source>
</evidence>
<accession>A0A7X0J676</accession>